<accession>A0A6P7X3P4</accession>
<dbReference type="InterPro" id="IPR023696">
    <property type="entry name" value="Ureohydrolase_dom_sf"/>
</dbReference>
<dbReference type="Proteomes" id="UP000515156">
    <property type="component" value="Unplaced"/>
</dbReference>
<dbReference type="InParanoid" id="A0A6P7X3P4"/>
<evidence type="ECO:0000313" key="5">
    <source>
        <dbReference type="Proteomes" id="UP000515156"/>
    </source>
</evidence>
<evidence type="ECO:0000313" key="6">
    <source>
        <dbReference type="RefSeq" id="XP_030044729.1"/>
    </source>
</evidence>
<reference evidence="6" key="1">
    <citation type="submission" date="2025-08" db="UniProtKB">
        <authorList>
            <consortium name="RefSeq"/>
        </authorList>
    </citation>
    <scope>IDENTIFICATION</scope>
</reference>
<evidence type="ECO:0000256" key="3">
    <source>
        <dbReference type="ARBA" id="ARBA00049416"/>
    </source>
</evidence>
<dbReference type="OrthoDB" id="424012at2759"/>
<dbReference type="InterPro" id="IPR023801">
    <property type="entry name" value="His_deacetylse_dom"/>
</dbReference>
<protein>
    <submittedName>
        <fullName evidence="6">LOW QUALITY PROTEIN: polyamine deacetylase HDAC10-like</fullName>
    </submittedName>
</protein>
<feature type="non-terminal residue" evidence="6">
    <location>
        <position position="1"/>
    </location>
</feature>
<dbReference type="AlphaFoldDB" id="A0A6P7X3P4"/>
<dbReference type="PANTHER" id="PTHR10625:SF43">
    <property type="entry name" value="POLYAMINE DEACETYLASE HDAC10"/>
    <property type="match status" value="1"/>
</dbReference>
<proteinExistence type="predicted"/>
<comment type="catalytic activity">
    <reaction evidence="2">
        <text>N(6)-(2E)-butenoyl-L-lysyl-[protein] + H2O = (2E)-2-butenoate + L-lysyl-[protein]</text>
        <dbReference type="Rhea" id="RHEA:69172"/>
        <dbReference type="Rhea" id="RHEA-COMP:9752"/>
        <dbReference type="Rhea" id="RHEA-COMP:13707"/>
        <dbReference type="ChEBI" id="CHEBI:15377"/>
        <dbReference type="ChEBI" id="CHEBI:29969"/>
        <dbReference type="ChEBI" id="CHEBI:35899"/>
        <dbReference type="ChEBI" id="CHEBI:137954"/>
    </reaction>
    <physiologicalReaction direction="left-to-right" evidence="2">
        <dbReference type="Rhea" id="RHEA:69173"/>
    </physiologicalReaction>
</comment>
<evidence type="ECO:0000256" key="2">
    <source>
        <dbReference type="ARBA" id="ARBA00049193"/>
    </source>
</evidence>
<dbReference type="Pfam" id="PF00850">
    <property type="entry name" value="Hist_deacetyl"/>
    <property type="match status" value="1"/>
</dbReference>
<dbReference type="GeneID" id="115459006"/>
<comment type="catalytic activity">
    <reaction evidence="1">
        <text>N(6)-acetyl-L-lysyl-[protein] + H2O = L-lysyl-[protein] + acetate</text>
        <dbReference type="Rhea" id="RHEA:58108"/>
        <dbReference type="Rhea" id="RHEA-COMP:9752"/>
        <dbReference type="Rhea" id="RHEA-COMP:10731"/>
        <dbReference type="ChEBI" id="CHEBI:15377"/>
        <dbReference type="ChEBI" id="CHEBI:29969"/>
        <dbReference type="ChEBI" id="CHEBI:30089"/>
        <dbReference type="ChEBI" id="CHEBI:61930"/>
    </reaction>
    <physiologicalReaction direction="left-to-right" evidence="1">
        <dbReference type="Rhea" id="RHEA:58109"/>
    </physiologicalReaction>
</comment>
<sequence length="426" mass="46629">FKPELILVSSGYDSGIGDPEGRMHATPDCFSHLTHFLMQLAEGKLCIVLEGGYHLRSLSESVCMTLKTLLSDPVPQLYGEMTPCLSAIESIQNAIAVHAPYWKCFIHDKVSIVQDPSTKRELGDARLVSQSGSSPEVCADEAKMADVFLHHHMEGLLLPVPPVRTAAALPSHILLRGVQVETGTVAVEEIEALISNFAVMHVKEEAVYVCVGKILSLLTKILKKQVRNGIALSPAVSVSSSVAIKQSIAIGFQKVLCVAIGDVDIGKDSVMRVRYFRPVTKTMLLKICGKQNSEMAKSKYHISLSWSEDHHEKNSFVFGVLRFILPLAYSYQPDIVFITIGAKCSIDVKGISLLACFLQGLAEGRTFAVIQDSEVEIAEAMAEVLTAFCTPHFGSGTPATSEAILAIKRERDRLQHQWKLLRCSVN</sequence>
<dbReference type="GO" id="GO:0141221">
    <property type="term" value="F:histone deacetylase activity, hydrolytic mechanism"/>
    <property type="evidence" value="ECO:0007669"/>
    <property type="project" value="UniProtKB-EC"/>
</dbReference>
<feature type="domain" description="Histone deacetylase" evidence="4">
    <location>
        <begin position="1"/>
        <end position="68"/>
    </location>
</feature>
<dbReference type="PANTHER" id="PTHR10625">
    <property type="entry name" value="HISTONE DEACETYLASE HDAC1-RELATED"/>
    <property type="match status" value="1"/>
</dbReference>
<dbReference type="GO" id="GO:0040029">
    <property type="term" value="P:epigenetic regulation of gene expression"/>
    <property type="evidence" value="ECO:0007669"/>
    <property type="project" value="TreeGrafter"/>
</dbReference>
<name>A0A6P7X3P4_9AMPH</name>
<dbReference type="FunCoup" id="A0A6P7X3P4">
    <property type="interactions" value="1884"/>
</dbReference>
<evidence type="ECO:0000259" key="4">
    <source>
        <dbReference type="Pfam" id="PF00850"/>
    </source>
</evidence>
<dbReference type="Gene3D" id="3.40.800.20">
    <property type="entry name" value="Histone deacetylase domain"/>
    <property type="match status" value="1"/>
</dbReference>
<gene>
    <name evidence="6" type="primary">LOC115459006</name>
</gene>
<dbReference type="RefSeq" id="XP_030044729.1">
    <property type="nucleotide sequence ID" value="XM_030188869.1"/>
</dbReference>
<dbReference type="KEGG" id="muo:115459006"/>
<keyword evidence="5" id="KW-1185">Reference proteome</keyword>
<organism evidence="5 6">
    <name type="scientific">Microcaecilia unicolor</name>
    <dbReference type="NCBI Taxonomy" id="1415580"/>
    <lineage>
        <taxon>Eukaryota</taxon>
        <taxon>Metazoa</taxon>
        <taxon>Chordata</taxon>
        <taxon>Craniata</taxon>
        <taxon>Vertebrata</taxon>
        <taxon>Euteleostomi</taxon>
        <taxon>Amphibia</taxon>
        <taxon>Gymnophiona</taxon>
        <taxon>Siphonopidae</taxon>
        <taxon>Microcaecilia</taxon>
    </lineage>
</organism>
<dbReference type="SUPFAM" id="SSF52768">
    <property type="entry name" value="Arginase/deacetylase"/>
    <property type="match status" value="1"/>
</dbReference>
<evidence type="ECO:0000256" key="1">
    <source>
        <dbReference type="ARBA" id="ARBA00049136"/>
    </source>
</evidence>
<dbReference type="InterPro" id="IPR037138">
    <property type="entry name" value="His_deacetylse_dom_sf"/>
</dbReference>
<comment type="catalytic activity">
    <reaction evidence="3">
        <text>N(6)-acetyl-L-lysyl-[histone] + H2O = L-lysyl-[histone] + acetate</text>
        <dbReference type="Rhea" id="RHEA:58196"/>
        <dbReference type="Rhea" id="RHEA-COMP:9845"/>
        <dbReference type="Rhea" id="RHEA-COMP:11338"/>
        <dbReference type="ChEBI" id="CHEBI:15377"/>
        <dbReference type="ChEBI" id="CHEBI:29969"/>
        <dbReference type="ChEBI" id="CHEBI:30089"/>
        <dbReference type="ChEBI" id="CHEBI:61930"/>
        <dbReference type="EC" id="3.5.1.98"/>
    </reaction>
    <physiologicalReaction direction="left-to-right" evidence="3">
        <dbReference type="Rhea" id="RHEA:58197"/>
    </physiologicalReaction>
</comment>